<evidence type="ECO:0000313" key="2">
    <source>
        <dbReference type="Proteomes" id="UP000821853"/>
    </source>
</evidence>
<dbReference type="AlphaFoldDB" id="A0A9J6FQS6"/>
<dbReference type="Proteomes" id="UP000821853">
    <property type="component" value="Chromosome 10"/>
</dbReference>
<reference evidence="1 2" key="1">
    <citation type="journal article" date="2020" name="Cell">
        <title>Large-Scale Comparative Analyses of Tick Genomes Elucidate Their Genetic Diversity and Vector Capacities.</title>
        <authorList>
            <consortium name="Tick Genome and Microbiome Consortium (TIGMIC)"/>
            <person name="Jia N."/>
            <person name="Wang J."/>
            <person name="Shi W."/>
            <person name="Du L."/>
            <person name="Sun Y."/>
            <person name="Zhan W."/>
            <person name="Jiang J.F."/>
            <person name="Wang Q."/>
            <person name="Zhang B."/>
            <person name="Ji P."/>
            <person name="Bell-Sakyi L."/>
            <person name="Cui X.M."/>
            <person name="Yuan T.T."/>
            <person name="Jiang B.G."/>
            <person name="Yang W.F."/>
            <person name="Lam T.T."/>
            <person name="Chang Q.C."/>
            <person name="Ding S.J."/>
            <person name="Wang X.J."/>
            <person name="Zhu J.G."/>
            <person name="Ruan X.D."/>
            <person name="Zhao L."/>
            <person name="Wei J.T."/>
            <person name="Ye R.Z."/>
            <person name="Que T.C."/>
            <person name="Du C.H."/>
            <person name="Zhou Y.H."/>
            <person name="Cheng J.X."/>
            <person name="Dai P.F."/>
            <person name="Guo W.B."/>
            <person name="Han X.H."/>
            <person name="Huang E.J."/>
            <person name="Li L.F."/>
            <person name="Wei W."/>
            <person name="Gao Y.C."/>
            <person name="Liu J.Z."/>
            <person name="Shao H.Z."/>
            <person name="Wang X."/>
            <person name="Wang C.C."/>
            <person name="Yang T.C."/>
            <person name="Huo Q.B."/>
            <person name="Li W."/>
            <person name="Chen H.Y."/>
            <person name="Chen S.E."/>
            <person name="Zhou L.G."/>
            <person name="Ni X.B."/>
            <person name="Tian J.H."/>
            <person name="Sheng Y."/>
            <person name="Liu T."/>
            <person name="Pan Y.S."/>
            <person name="Xia L.Y."/>
            <person name="Li J."/>
            <person name="Zhao F."/>
            <person name="Cao W.C."/>
        </authorList>
    </citation>
    <scope>NUCLEOTIDE SEQUENCE [LARGE SCALE GENOMIC DNA]</scope>
    <source>
        <strain evidence="1">HaeL-2018</strain>
    </source>
</reference>
<keyword evidence="2" id="KW-1185">Reference proteome</keyword>
<accession>A0A9J6FQS6</accession>
<evidence type="ECO:0000313" key="1">
    <source>
        <dbReference type="EMBL" id="KAH9364436.1"/>
    </source>
</evidence>
<dbReference type="EMBL" id="JABSTR010000002">
    <property type="protein sequence ID" value="KAH9364436.1"/>
    <property type="molecule type" value="Genomic_DNA"/>
</dbReference>
<organism evidence="1 2">
    <name type="scientific">Haemaphysalis longicornis</name>
    <name type="common">Bush tick</name>
    <dbReference type="NCBI Taxonomy" id="44386"/>
    <lineage>
        <taxon>Eukaryota</taxon>
        <taxon>Metazoa</taxon>
        <taxon>Ecdysozoa</taxon>
        <taxon>Arthropoda</taxon>
        <taxon>Chelicerata</taxon>
        <taxon>Arachnida</taxon>
        <taxon>Acari</taxon>
        <taxon>Parasitiformes</taxon>
        <taxon>Ixodida</taxon>
        <taxon>Ixodoidea</taxon>
        <taxon>Ixodidae</taxon>
        <taxon>Haemaphysalinae</taxon>
        <taxon>Haemaphysalis</taxon>
    </lineage>
</organism>
<dbReference type="VEuPathDB" id="VectorBase:HLOH_061037"/>
<sequence>MRGFRATRSCRLSDLHPRKIMSKAWEVEVCWSVVLGKVGILQAAKSGNAPHSSETNAPLKLKAREGNTAAVPLAVVLSAKRLSYELEVLNVSLAVPDDLELAPLAYLAGYIARACEEKLPCESCKVLLQESKPCGSIYDLVKKIDNGQLRYPNMEIVKICKLTCDFVSEVMKDTEVRRSGNLCKLLHSALLPYFVTCPALRCGSSSPQHTNHLCDVFLKKLLRPMLANWAGNVSATVQRLHNQAQSEYTPAYQPSTDYCNKKHAICSDWRNIIGVTDFKIKDGKHSVGINGLAPDDSVKGVIQGVPKEFTIQEIIETIDGFQFYPARRMGENPTTVILTFATSEVPRCVYPYETANRYTLPKKTVPVCSVCYEVGRRNTACPRPRGCGCHECGTRDPGLNPTCDAECYLCEGAHVTGTKGCSRRSVTTYVIRQKEQQQRRQVPAQHHAKLQQTCDRRCQWSTCGSRGETVLRAKFEGPIGDFKTKEEEYLQRRFNTWR</sequence>
<protein>
    <submittedName>
        <fullName evidence="1">Uncharacterized protein</fullName>
    </submittedName>
</protein>
<name>A0A9J6FQS6_HAELO</name>
<proteinExistence type="predicted"/>
<gene>
    <name evidence="1" type="ORF">HPB48_022359</name>
</gene>
<comment type="caution">
    <text evidence="1">The sequence shown here is derived from an EMBL/GenBank/DDBJ whole genome shotgun (WGS) entry which is preliminary data.</text>
</comment>